<dbReference type="Gene3D" id="3.40.50.150">
    <property type="entry name" value="Vaccinia Virus protein VP39"/>
    <property type="match status" value="1"/>
</dbReference>
<name>A0A9W6UJR9_9ACTN</name>
<dbReference type="CDD" id="cd02440">
    <property type="entry name" value="AdoMet_MTases"/>
    <property type="match status" value="1"/>
</dbReference>
<dbReference type="RefSeq" id="WP_285760608.1">
    <property type="nucleotide sequence ID" value="NZ_BSQG01000006.1"/>
</dbReference>
<evidence type="ECO:0000256" key="2">
    <source>
        <dbReference type="ARBA" id="ARBA00022679"/>
    </source>
</evidence>
<dbReference type="PANTHER" id="PTHR43464">
    <property type="entry name" value="METHYLTRANSFERASE"/>
    <property type="match status" value="1"/>
</dbReference>
<keyword evidence="3" id="KW-0949">S-adenosyl-L-methionine</keyword>
<evidence type="ECO:0000256" key="3">
    <source>
        <dbReference type="ARBA" id="ARBA00022691"/>
    </source>
</evidence>
<keyword evidence="1 5" id="KW-0489">Methyltransferase</keyword>
<dbReference type="InterPro" id="IPR029063">
    <property type="entry name" value="SAM-dependent_MTases_sf"/>
</dbReference>
<dbReference type="Proteomes" id="UP001165092">
    <property type="component" value="Unassembled WGS sequence"/>
</dbReference>
<dbReference type="Pfam" id="PF13649">
    <property type="entry name" value="Methyltransf_25"/>
    <property type="match status" value="1"/>
</dbReference>
<dbReference type="GO" id="GO:0008168">
    <property type="term" value="F:methyltransferase activity"/>
    <property type="evidence" value="ECO:0007669"/>
    <property type="project" value="UniProtKB-KW"/>
</dbReference>
<evidence type="ECO:0000256" key="1">
    <source>
        <dbReference type="ARBA" id="ARBA00022603"/>
    </source>
</evidence>
<gene>
    <name evidence="5" type="ORF">Nans01_34800</name>
</gene>
<feature type="domain" description="Methyltransferase" evidence="4">
    <location>
        <begin position="29"/>
        <end position="118"/>
    </location>
</feature>
<dbReference type="EMBL" id="BSQG01000006">
    <property type="protein sequence ID" value="GLU49129.1"/>
    <property type="molecule type" value="Genomic_DNA"/>
</dbReference>
<keyword evidence="6" id="KW-1185">Reference proteome</keyword>
<dbReference type="InterPro" id="IPR041698">
    <property type="entry name" value="Methyltransf_25"/>
</dbReference>
<dbReference type="PANTHER" id="PTHR43464:SF19">
    <property type="entry name" value="UBIQUINONE BIOSYNTHESIS O-METHYLTRANSFERASE, MITOCHONDRIAL"/>
    <property type="match status" value="1"/>
</dbReference>
<protein>
    <submittedName>
        <fullName evidence="5">Methyltransferase</fullName>
    </submittedName>
</protein>
<evidence type="ECO:0000313" key="5">
    <source>
        <dbReference type="EMBL" id="GLU49129.1"/>
    </source>
</evidence>
<proteinExistence type="predicted"/>
<dbReference type="AlphaFoldDB" id="A0A9W6UJR9"/>
<comment type="caution">
    <text evidence="5">The sequence shown here is derived from an EMBL/GenBank/DDBJ whole genome shotgun (WGS) entry which is preliminary data.</text>
</comment>
<sequence>MPFDLSWSHNSHYHPLLLRHVPVGAVRALDVGCGSGRFARRLARHVDQVDAFDASAEMVATARERTPPRLAIHYSVAGLARFVPDPHGYDFIAAIASIHHMPLAESTARLRSMLAPGGVLAVCGLYRSNGIGDTAASVAALIPQWTTGAGLAVGRAVSGVVDPDRAGGPAMPVLDPETTLPRVRAVAAAHLPGARVRRLLFWRYLLTYRAPRSA</sequence>
<evidence type="ECO:0000259" key="4">
    <source>
        <dbReference type="Pfam" id="PF13649"/>
    </source>
</evidence>
<accession>A0A9W6UJR9</accession>
<reference evidence="5" key="1">
    <citation type="submission" date="2023-02" db="EMBL/GenBank/DDBJ databases">
        <title>Nocardiopsis ansamitocini NBRC 112285.</title>
        <authorList>
            <person name="Ichikawa N."/>
            <person name="Sato H."/>
            <person name="Tonouchi N."/>
        </authorList>
    </citation>
    <scope>NUCLEOTIDE SEQUENCE</scope>
    <source>
        <strain evidence="5">NBRC 112285</strain>
    </source>
</reference>
<evidence type="ECO:0000313" key="6">
    <source>
        <dbReference type="Proteomes" id="UP001165092"/>
    </source>
</evidence>
<keyword evidence="2" id="KW-0808">Transferase</keyword>
<dbReference type="SUPFAM" id="SSF53335">
    <property type="entry name" value="S-adenosyl-L-methionine-dependent methyltransferases"/>
    <property type="match status" value="1"/>
</dbReference>
<dbReference type="GO" id="GO:0032259">
    <property type="term" value="P:methylation"/>
    <property type="evidence" value="ECO:0007669"/>
    <property type="project" value="UniProtKB-KW"/>
</dbReference>
<organism evidence="5 6">
    <name type="scientific">Nocardiopsis ansamitocini</name>
    <dbReference type="NCBI Taxonomy" id="1670832"/>
    <lineage>
        <taxon>Bacteria</taxon>
        <taxon>Bacillati</taxon>
        <taxon>Actinomycetota</taxon>
        <taxon>Actinomycetes</taxon>
        <taxon>Streptosporangiales</taxon>
        <taxon>Nocardiopsidaceae</taxon>
        <taxon>Nocardiopsis</taxon>
    </lineage>
</organism>